<accession>A0A7J5RQH3</accession>
<dbReference type="InterPro" id="IPR027417">
    <property type="entry name" value="P-loop_NTPase"/>
</dbReference>
<proteinExistence type="predicted"/>
<evidence type="ECO:0000256" key="1">
    <source>
        <dbReference type="ARBA" id="ARBA00022515"/>
    </source>
</evidence>
<dbReference type="AlphaFoldDB" id="A0A7J5RQH3"/>
<dbReference type="GO" id="GO:0003678">
    <property type="term" value="F:DNA helicase activity"/>
    <property type="evidence" value="ECO:0007669"/>
    <property type="project" value="InterPro"/>
</dbReference>
<protein>
    <recommendedName>
        <fullName evidence="2">SF4 helicase domain-containing protein</fullName>
    </recommendedName>
</protein>
<dbReference type="PANTHER" id="PTHR30153">
    <property type="entry name" value="REPLICATIVE DNA HELICASE DNAB"/>
    <property type="match status" value="1"/>
</dbReference>
<dbReference type="GO" id="GO:0006269">
    <property type="term" value="P:DNA replication, synthesis of primer"/>
    <property type="evidence" value="ECO:0007669"/>
    <property type="project" value="UniProtKB-KW"/>
</dbReference>
<dbReference type="SUPFAM" id="SSF52540">
    <property type="entry name" value="P-loop containing nucleoside triphosphate hydrolases"/>
    <property type="match status" value="1"/>
</dbReference>
<reference evidence="3 4" key="1">
    <citation type="journal article" date="2019" name="Nat. Med.">
        <title>A library of human gut bacterial isolates paired with longitudinal multiomics data enables mechanistic microbiome research.</title>
        <authorList>
            <person name="Poyet M."/>
            <person name="Groussin M."/>
            <person name="Gibbons S.M."/>
            <person name="Avila-Pacheco J."/>
            <person name="Jiang X."/>
            <person name="Kearney S.M."/>
            <person name="Perrotta A.R."/>
            <person name="Berdy B."/>
            <person name="Zhao S."/>
            <person name="Lieberman T.D."/>
            <person name="Swanson P.K."/>
            <person name="Smith M."/>
            <person name="Roesemann S."/>
            <person name="Alexander J.E."/>
            <person name="Rich S.A."/>
            <person name="Livny J."/>
            <person name="Vlamakis H."/>
            <person name="Clish C."/>
            <person name="Bullock K."/>
            <person name="Deik A."/>
            <person name="Scott J."/>
            <person name="Pierce K.A."/>
            <person name="Xavier R.J."/>
            <person name="Alm E.J."/>
        </authorList>
    </citation>
    <scope>NUCLEOTIDE SEQUENCE [LARGE SCALE GENOMIC DNA]</scope>
    <source>
        <strain evidence="3 4">BIOML-A110</strain>
    </source>
</reference>
<dbReference type="Pfam" id="PF03796">
    <property type="entry name" value="DnaB_C"/>
    <property type="match status" value="1"/>
</dbReference>
<dbReference type="SMART" id="SM00382">
    <property type="entry name" value="AAA"/>
    <property type="match status" value="1"/>
</dbReference>
<dbReference type="CDD" id="cd00984">
    <property type="entry name" value="DnaB_C"/>
    <property type="match status" value="1"/>
</dbReference>
<comment type="caution">
    <text evidence="3">The sequence shown here is derived from an EMBL/GenBank/DDBJ whole genome shotgun (WGS) entry which is preliminary data.</text>
</comment>
<dbReference type="InterPro" id="IPR003593">
    <property type="entry name" value="AAA+_ATPase"/>
</dbReference>
<dbReference type="GO" id="GO:0005829">
    <property type="term" value="C:cytosol"/>
    <property type="evidence" value="ECO:0007669"/>
    <property type="project" value="TreeGrafter"/>
</dbReference>
<keyword evidence="1" id="KW-0639">Primosome</keyword>
<evidence type="ECO:0000313" key="4">
    <source>
        <dbReference type="Proteomes" id="UP000462922"/>
    </source>
</evidence>
<dbReference type="InterPro" id="IPR007694">
    <property type="entry name" value="DNA_helicase_DnaB-like_C"/>
</dbReference>
<dbReference type="GO" id="GO:1990077">
    <property type="term" value="C:primosome complex"/>
    <property type="evidence" value="ECO:0007669"/>
    <property type="project" value="UniProtKB-KW"/>
</dbReference>
<evidence type="ECO:0000313" key="3">
    <source>
        <dbReference type="EMBL" id="KAB6569570.1"/>
    </source>
</evidence>
<name>A0A7J5RQH3_PHOVU</name>
<dbReference type="Gene3D" id="3.40.50.300">
    <property type="entry name" value="P-loop containing nucleotide triphosphate hydrolases"/>
    <property type="match status" value="1"/>
</dbReference>
<gene>
    <name evidence="3" type="ORF">GAY76_18080</name>
</gene>
<dbReference type="GO" id="GO:0005524">
    <property type="term" value="F:ATP binding"/>
    <property type="evidence" value="ECO:0007669"/>
    <property type="project" value="InterPro"/>
</dbReference>
<feature type="domain" description="SF4 helicase" evidence="2">
    <location>
        <begin position="38"/>
        <end position="310"/>
    </location>
</feature>
<dbReference type="PANTHER" id="PTHR30153:SF2">
    <property type="entry name" value="REPLICATIVE DNA HELICASE"/>
    <property type="match status" value="1"/>
</dbReference>
<dbReference type="PROSITE" id="PS51199">
    <property type="entry name" value="SF4_HELICASE"/>
    <property type="match status" value="1"/>
</dbReference>
<organism evidence="3 4">
    <name type="scientific">Phocaeicola vulgatus</name>
    <name type="common">Bacteroides vulgatus</name>
    <dbReference type="NCBI Taxonomy" id="821"/>
    <lineage>
        <taxon>Bacteria</taxon>
        <taxon>Pseudomonadati</taxon>
        <taxon>Bacteroidota</taxon>
        <taxon>Bacteroidia</taxon>
        <taxon>Bacteroidales</taxon>
        <taxon>Bacteroidaceae</taxon>
        <taxon>Phocaeicola</taxon>
    </lineage>
</organism>
<evidence type="ECO:0000259" key="2">
    <source>
        <dbReference type="PROSITE" id="PS51199"/>
    </source>
</evidence>
<sequence length="310" mass="35432">MNTFAYSVIKIPKMENEFKKIGCFVQSAFDKLKKSGDTVDGISGIPSGFKDLDKITSGWQNGDLIAIGGRPGIGKTSFVLSMIKNMVVENKIPVILFSPCMSPQNVINSILSNMCSIPNDSFLSGMLKPYEWNLIEKGIEILKECNLLIDSTPILKIDNLCEKAKEGVTKHGAKIIFIDYLQLLYQEAKYSENRYLELNYFTRRLKSLARELNVPVVITSQLNRDIEKRDEYYMKRPQLTDFRDSGTICDDCDIALFIYRPEFYQIYFDDRGNDMRGVAEIILGKHRNGALIDVLLEFHGEFKRFNNINI</sequence>
<dbReference type="EMBL" id="WDAX01000051">
    <property type="protein sequence ID" value="KAB6569570.1"/>
    <property type="molecule type" value="Genomic_DNA"/>
</dbReference>
<dbReference type="Proteomes" id="UP000462922">
    <property type="component" value="Unassembled WGS sequence"/>
</dbReference>